<accession>A0ABR9MFS0</accession>
<name>A0ABR9MFS0_9ACTN</name>
<dbReference type="Proteomes" id="UP000633509">
    <property type="component" value="Unassembled WGS sequence"/>
</dbReference>
<evidence type="ECO:0000313" key="1">
    <source>
        <dbReference type="EMBL" id="MBE1591743.1"/>
    </source>
</evidence>
<comment type="caution">
    <text evidence="1">The sequence shown here is derived from an EMBL/GenBank/DDBJ whole genome shotgun (WGS) entry which is preliminary data.</text>
</comment>
<dbReference type="RefSeq" id="WP_192791408.1">
    <property type="nucleotide sequence ID" value="NZ_JADBEK010000001.1"/>
</dbReference>
<dbReference type="EMBL" id="JADBEK010000001">
    <property type="protein sequence ID" value="MBE1591743.1"/>
    <property type="molecule type" value="Genomic_DNA"/>
</dbReference>
<sequence>MLKFQRDALAGCAEAAGAAAGAFSGIKGQAPGAAAFGDVSGSAALATAAADLARVSELAARTLGGRLEAVERTLDAVRRTVIDADGGAVRS</sequence>
<reference evidence="1 2" key="1">
    <citation type="submission" date="2020-10" db="EMBL/GenBank/DDBJ databases">
        <title>Sequencing the genomes of 1000 actinobacteria strains.</title>
        <authorList>
            <person name="Klenk H.-P."/>
        </authorList>
    </citation>
    <scope>NUCLEOTIDE SEQUENCE [LARGE SCALE GENOMIC DNA]</scope>
    <source>
        <strain evidence="1 2">DSM 43173</strain>
    </source>
</reference>
<organism evidence="1 2">
    <name type="scientific">Nonomuraea angiospora</name>
    <dbReference type="NCBI Taxonomy" id="46172"/>
    <lineage>
        <taxon>Bacteria</taxon>
        <taxon>Bacillati</taxon>
        <taxon>Actinomycetota</taxon>
        <taxon>Actinomycetes</taxon>
        <taxon>Streptosporangiales</taxon>
        <taxon>Streptosporangiaceae</taxon>
        <taxon>Nonomuraea</taxon>
    </lineage>
</organism>
<proteinExistence type="predicted"/>
<gene>
    <name evidence="1" type="ORF">H4W80_010001</name>
</gene>
<evidence type="ECO:0000313" key="2">
    <source>
        <dbReference type="Proteomes" id="UP000633509"/>
    </source>
</evidence>
<protein>
    <submittedName>
        <fullName evidence="1">Uncharacterized protein</fullName>
    </submittedName>
</protein>
<keyword evidence="2" id="KW-1185">Reference proteome</keyword>